<dbReference type="RefSeq" id="WP_131280579.1">
    <property type="nucleotide sequence ID" value="NZ_JBHSLR010000009.1"/>
</dbReference>
<dbReference type="InterPro" id="IPR014720">
    <property type="entry name" value="dsRBD_dom"/>
</dbReference>
<evidence type="ECO:0000256" key="3">
    <source>
        <dbReference type="ARBA" id="ARBA00022552"/>
    </source>
</evidence>
<dbReference type="Pfam" id="PF00035">
    <property type="entry name" value="dsrm"/>
    <property type="match status" value="1"/>
</dbReference>
<dbReference type="GO" id="GO:0004525">
    <property type="term" value="F:ribonuclease III activity"/>
    <property type="evidence" value="ECO:0007669"/>
    <property type="project" value="UniProtKB-UniRule"/>
</dbReference>
<proteinExistence type="inferred from homology"/>
<dbReference type="EC" id="3.1.26.3" evidence="9"/>
<dbReference type="PROSITE" id="PS50137">
    <property type="entry name" value="DS_RBD"/>
    <property type="match status" value="1"/>
</dbReference>
<keyword evidence="4 9" id="KW-0507">mRNA processing</keyword>
<keyword evidence="6 9" id="KW-0255">Endonuclease</keyword>
<dbReference type="GO" id="GO:0019843">
    <property type="term" value="F:rRNA binding"/>
    <property type="evidence" value="ECO:0007669"/>
    <property type="project" value="UniProtKB-KW"/>
</dbReference>
<comment type="function">
    <text evidence="9">Digests double-stranded RNA. Involved in the processing of primary rRNA transcript to yield the immediate precursors to the large and small rRNAs (23S and 16S). Processes some mRNAs, and tRNAs when they are encoded in the rRNA operon. Processes pre-crRNA and tracrRNA of type II CRISPR loci if present in the organism.</text>
</comment>
<name>A0A4V2KR52_9ACTO</name>
<dbReference type="PANTHER" id="PTHR11207">
    <property type="entry name" value="RIBONUCLEASE III"/>
    <property type="match status" value="1"/>
</dbReference>
<evidence type="ECO:0000313" key="13">
    <source>
        <dbReference type="Proteomes" id="UP000293036"/>
    </source>
</evidence>
<keyword evidence="8 9" id="KW-0694">RNA-binding</keyword>
<comment type="cofactor">
    <cofactor evidence="9">
        <name>Mg(2+)</name>
        <dbReference type="ChEBI" id="CHEBI:18420"/>
    </cofactor>
</comment>
<feature type="binding site" evidence="9">
    <location>
        <position position="44"/>
    </location>
    <ligand>
        <name>Mg(2+)</name>
        <dbReference type="ChEBI" id="CHEBI:18420"/>
    </ligand>
</feature>
<dbReference type="OrthoDB" id="9805026at2"/>
<sequence length="234" mass="25938">MHKKDRSPLLAKWGVDIAPDLLELALTHRSWAFEHESLHNERLEFLGDSVLGFYAADRIFQDFDDSTEGDMSKIKSAAVSERALAEVARELGVGDYVRLGIGEERSGGRNKDSILSDTVEALIAATYLDHGIDVTREIVERHINPKIADATKMGPALDWRTAVEEKARAMGIREEISYRMEGRGPDHAREYTAFVYFGENLWGSGEATSQKNAKLAACQNAYFVLDGGEPLGHA</sequence>
<dbReference type="PROSITE" id="PS50142">
    <property type="entry name" value="RNASE_3_2"/>
    <property type="match status" value="1"/>
</dbReference>
<dbReference type="CDD" id="cd00593">
    <property type="entry name" value="RIBOc"/>
    <property type="match status" value="1"/>
</dbReference>
<evidence type="ECO:0000256" key="4">
    <source>
        <dbReference type="ARBA" id="ARBA00022664"/>
    </source>
</evidence>
<evidence type="ECO:0000256" key="5">
    <source>
        <dbReference type="ARBA" id="ARBA00022722"/>
    </source>
</evidence>
<dbReference type="SUPFAM" id="SSF54768">
    <property type="entry name" value="dsRNA-binding domain-like"/>
    <property type="match status" value="1"/>
</dbReference>
<dbReference type="Gene3D" id="3.30.160.20">
    <property type="match status" value="1"/>
</dbReference>
<evidence type="ECO:0000256" key="6">
    <source>
        <dbReference type="ARBA" id="ARBA00022759"/>
    </source>
</evidence>
<evidence type="ECO:0000256" key="7">
    <source>
        <dbReference type="ARBA" id="ARBA00022801"/>
    </source>
</evidence>
<dbReference type="InterPro" id="IPR011907">
    <property type="entry name" value="RNase_III"/>
</dbReference>
<dbReference type="Gene3D" id="1.10.1520.10">
    <property type="entry name" value="Ribonuclease III domain"/>
    <property type="match status" value="1"/>
</dbReference>
<dbReference type="AlphaFoldDB" id="A0A4V2KR52"/>
<comment type="catalytic activity">
    <reaction evidence="1 9">
        <text>Endonucleolytic cleavage to 5'-phosphomonoester.</text>
        <dbReference type="EC" id="3.1.26.3"/>
    </reaction>
</comment>
<keyword evidence="13" id="KW-1185">Reference proteome</keyword>
<dbReference type="EMBL" id="SJDT01000003">
    <property type="protein sequence ID" value="TBW22062.1"/>
    <property type="molecule type" value="Genomic_DNA"/>
</dbReference>
<accession>A0A4V2KR52</accession>
<keyword evidence="7 9" id="KW-0378">Hydrolase</keyword>
<dbReference type="SMART" id="SM00535">
    <property type="entry name" value="RIBOc"/>
    <property type="match status" value="1"/>
</dbReference>
<dbReference type="GO" id="GO:0006397">
    <property type="term" value="P:mRNA processing"/>
    <property type="evidence" value="ECO:0007669"/>
    <property type="project" value="UniProtKB-UniRule"/>
</dbReference>
<dbReference type="SMART" id="SM00358">
    <property type="entry name" value="DSRM"/>
    <property type="match status" value="1"/>
</dbReference>
<comment type="subcellular location">
    <subcellularLocation>
        <location evidence="9">Cytoplasm</location>
    </subcellularLocation>
</comment>
<dbReference type="GO" id="GO:0008033">
    <property type="term" value="P:tRNA processing"/>
    <property type="evidence" value="ECO:0007669"/>
    <property type="project" value="UniProtKB-KW"/>
</dbReference>
<evidence type="ECO:0000256" key="2">
    <source>
        <dbReference type="ARBA" id="ARBA00010183"/>
    </source>
</evidence>
<dbReference type="GO" id="GO:0003725">
    <property type="term" value="F:double-stranded RNA binding"/>
    <property type="evidence" value="ECO:0007669"/>
    <property type="project" value="TreeGrafter"/>
</dbReference>
<comment type="similarity">
    <text evidence="2">Belongs to the ribonuclease III family.</text>
</comment>
<dbReference type="Pfam" id="PF14622">
    <property type="entry name" value="Ribonucleas_3_3"/>
    <property type="match status" value="1"/>
</dbReference>
<dbReference type="InterPro" id="IPR000999">
    <property type="entry name" value="RNase_III_dom"/>
</dbReference>
<comment type="subunit">
    <text evidence="9">Homodimer.</text>
</comment>
<evidence type="ECO:0000259" key="11">
    <source>
        <dbReference type="PROSITE" id="PS50142"/>
    </source>
</evidence>
<feature type="binding site" evidence="9">
    <location>
        <position position="120"/>
    </location>
    <ligand>
        <name>Mg(2+)</name>
        <dbReference type="ChEBI" id="CHEBI:18420"/>
    </ligand>
</feature>
<feature type="active site" evidence="9">
    <location>
        <position position="48"/>
    </location>
</feature>
<dbReference type="GO" id="GO:0005737">
    <property type="term" value="C:cytoplasm"/>
    <property type="evidence" value="ECO:0007669"/>
    <property type="project" value="UniProtKB-SubCell"/>
</dbReference>
<evidence type="ECO:0000256" key="9">
    <source>
        <dbReference type="HAMAP-Rule" id="MF_00104"/>
    </source>
</evidence>
<dbReference type="GO" id="GO:0010468">
    <property type="term" value="P:regulation of gene expression"/>
    <property type="evidence" value="ECO:0007669"/>
    <property type="project" value="TreeGrafter"/>
</dbReference>
<dbReference type="NCBIfam" id="TIGR02191">
    <property type="entry name" value="RNaseIII"/>
    <property type="match status" value="1"/>
</dbReference>
<keyword evidence="3 9" id="KW-0698">rRNA processing</keyword>
<evidence type="ECO:0000259" key="10">
    <source>
        <dbReference type="PROSITE" id="PS50137"/>
    </source>
</evidence>
<dbReference type="PANTHER" id="PTHR11207:SF0">
    <property type="entry name" value="RIBONUCLEASE 3"/>
    <property type="match status" value="1"/>
</dbReference>
<evidence type="ECO:0000256" key="8">
    <source>
        <dbReference type="ARBA" id="ARBA00022884"/>
    </source>
</evidence>
<feature type="domain" description="RNase III" evidence="11">
    <location>
        <begin position="20"/>
        <end position="131"/>
    </location>
</feature>
<dbReference type="PROSITE" id="PS00517">
    <property type="entry name" value="RNASE_3_1"/>
    <property type="match status" value="1"/>
</dbReference>
<feature type="active site" evidence="9">
    <location>
        <position position="120"/>
    </location>
</feature>
<dbReference type="GO" id="GO:0006364">
    <property type="term" value="P:rRNA processing"/>
    <property type="evidence" value="ECO:0007669"/>
    <property type="project" value="UniProtKB-UniRule"/>
</dbReference>
<keyword evidence="5 9" id="KW-0540">Nuclease</keyword>
<keyword evidence="9" id="KW-0460">Magnesium</keyword>
<comment type="caution">
    <text evidence="12">The sequence shown here is derived from an EMBL/GenBank/DDBJ whole genome shotgun (WGS) entry which is preliminary data.</text>
</comment>
<protein>
    <recommendedName>
        <fullName evidence="9">Ribonuclease 3</fullName>
        <ecNumber evidence="9">3.1.26.3</ecNumber>
    </recommendedName>
    <alternativeName>
        <fullName evidence="9">Ribonuclease III</fullName>
        <shortName evidence="9">RNase III</shortName>
    </alternativeName>
</protein>
<keyword evidence="9" id="KW-0479">Metal-binding</keyword>
<organism evidence="12 13">
    <name type="scientific">Arcanobacterium bovis</name>
    <dbReference type="NCBI Taxonomy" id="2529275"/>
    <lineage>
        <taxon>Bacteria</taxon>
        <taxon>Bacillati</taxon>
        <taxon>Actinomycetota</taxon>
        <taxon>Actinomycetes</taxon>
        <taxon>Actinomycetales</taxon>
        <taxon>Actinomycetaceae</taxon>
        <taxon>Arcanobacterium</taxon>
    </lineage>
</organism>
<feature type="binding site" evidence="9">
    <location>
        <position position="117"/>
    </location>
    <ligand>
        <name>Mg(2+)</name>
        <dbReference type="ChEBI" id="CHEBI:18420"/>
    </ligand>
</feature>
<dbReference type="SUPFAM" id="SSF69065">
    <property type="entry name" value="RNase III domain-like"/>
    <property type="match status" value="1"/>
</dbReference>
<dbReference type="Proteomes" id="UP000293036">
    <property type="component" value="Unassembled WGS sequence"/>
</dbReference>
<reference evidence="12 13" key="1">
    <citation type="submission" date="2019-02" db="EMBL/GenBank/DDBJ databases">
        <title>Arcanobacterium bovis sp. nov., isolated from the milk of a cow with mastitis.</title>
        <authorList>
            <person name="Sammra O."/>
            <person name="Foster G."/>
            <person name="Hassan A."/>
            <person name="Alssahen M."/>
            <person name="Laemmler C."/>
            <person name="Borowiak M."/>
            <person name="Malorny B."/>
            <person name="Abdulmawjood A."/>
        </authorList>
    </citation>
    <scope>NUCLEOTIDE SEQUENCE [LARGE SCALE GENOMIC DNA]</scope>
    <source>
        <strain evidence="12 13">C605018/01/1</strain>
    </source>
</reference>
<evidence type="ECO:0000313" key="12">
    <source>
        <dbReference type="EMBL" id="TBW22062.1"/>
    </source>
</evidence>
<feature type="domain" description="DRBM" evidence="10">
    <location>
        <begin position="158"/>
        <end position="227"/>
    </location>
</feature>
<dbReference type="HAMAP" id="MF_00104">
    <property type="entry name" value="RNase_III"/>
    <property type="match status" value="1"/>
</dbReference>
<keyword evidence="9" id="KW-0819">tRNA processing</keyword>
<evidence type="ECO:0000256" key="1">
    <source>
        <dbReference type="ARBA" id="ARBA00000109"/>
    </source>
</evidence>
<dbReference type="InterPro" id="IPR036389">
    <property type="entry name" value="RNase_III_sf"/>
</dbReference>
<keyword evidence="9" id="KW-0699">rRNA-binding</keyword>
<gene>
    <name evidence="9 12" type="primary">rnc</name>
    <name evidence="12" type="ORF">EZJ44_04300</name>
</gene>
<keyword evidence="9" id="KW-0963">Cytoplasm</keyword>
<dbReference type="GO" id="GO:0046872">
    <property type="term" value="F:metal ion binding"/>
    <property type="evidence" value="ECO:0007669"/>
    <property type="project" value="UniProtKB-KW"/>
</dbReference>
<dbReference type="FunFam" id="1.10.1520.10:FF:000001">
    <property type="entry name" value="Ribonuclease 3"/>
    <property type="match status" value="1"/>
</dbReference>